<feature type="transmembrane region" description="Helical" evidence="5">
    <location>
        <begin position="7"/>
        <end position="27"/>
    </location>
</feature>
<dbReference type="SUPFAM" id="SSF161084">
    <property type="entry name" value="MAPEG domain-like"/>
    <property type="match status" value="1"/>
</dbReference>
<evidence type="ECO:0000256" key="5">
    <source>
        <dbReference type="SAM" id="Phobius"/>
    </source>
</evidence>
<keyword evidence="2 5" id="KW-0812">Transmembrane</keyword>
<keyword evidence="3 5" id="KW-1133">Transmembrane helix</keyword>
<evidence type="ECO:0000256" key="2">
    <source>
        <dbReference type="ARBA" id="ARBA00022692"/>
    </source>
</evidence>
<comment type="subcellular location">
    <subcellularLocation>
        <location evidence="1">Membrane</location>
    </subcellularLocation>
</comment>
<dbReference type="AlphaFoldDB" id="A0A1I4QAR3"/>
<sequence length="142" mass="15948">METQVELIRPVVALVIWSLVMWLWMYATRLPAIAAMKMKLDPEAPVGAQMSQLPAKVRWKADNYNHLMEQPTVFYAAVLCLAFLGASTETNIYAAWAYVGLRVTHSLVQALVNKIELRFALFFLSNIPLAILVFNAASKAYS</sequence>
<dbReference type="RefSeq" id="WP_092022609.1">
    <property type="nucleotide sequence ID" value="NZ_FOUE01000003.1"/>
</dbReference>
<organism evidence="6 7">
    <name type="scientific">Marinobacter zhejiangensis</name>
    <dbReference type="NCBI Taxonomy" id="488535"/>
    <lineage>
        <taxon>Bacteria</taxon>
        <taxon>Pseudomonadati</taxon>
        <taxon>Pseudomonadota</taxon>
        <taxon>Gammaproteobacteria</taxon>
        <taxon>Pseudomonadales</taxon>
        <taxon>Marinobacteraceae</taxon>
        <taxon>Marinobacter</taxon>
    </lineage>
</organism>
<dbReference type="GO" id="GO:0016020">
    <property type="term" value="C:membrane"/>
    <property type="evidence" value="ECO:0007669"/>
    <property type="project" value="UniProtKB-SubCell"/>
</dbReference>
<keyword evidence="4 5" id="KW-0472">Membrane</keyword>
<dbReference type="InterPro" id="IPR023352">
    <property type="entry name" value="MAPEG-like_dom_sf"/>
</dbReference>
<dbReference type="InterPro" id="IPR001129">
    <property type="entry name" value="Membr-assoc_MAPEG"/>
</dbReference>
<reference evidence="7" key="1">
    <citation type="submission" date="2016-10" db="EMBL/GenBank/DDBJ databases">
        <authorList>
            <person name="Varghese N."/>
            <person name="Submissions S."/>
        </authorList>
    </citation>
    <scope>NUCLEOTIDE SEQUENCE [LARGE SCALE GENOMIC DNA]</scope>
    <source>
        <strain evidence="7">CGMCC 1.7061</strain>
    </source>
</reference>
<dbReference type="Pfam" id="PF01124">
    <property type="entry name" value="MAPEG"/>
    <property type="match status" value="1"/>
</dbReference>
<evidence type="ECO:0008006" key="8">
    <source>
        <dbReference type="Google" id="ProtNLM"/>
    </source>
</evidence>
<dbReference type="Gene3D" id="1.20.120.550">
    <property type="entry name" value="Membrane associated eicosanoid/glutathione metabolism-like domain"/>
    <property type="match status" value="1"/>
</dbReference>
<dbReference type="OrthoDB" id="328594at2"/>
<name>A0A1I4QAR3_9GAMM</name>
<evidence type="ECO:0000256" key="4">
    <source>
        <dbReference type="ARBA" id="ARBA00023136"/>
    </source>
</evidence>
<accession>A0A1I4QAR3</accession>
<dbReference type="EMBL" id="FOUE01000003">
    <property type="protein sequence ID" value="SFM37139.1"/>
    <property type="molecule type" value="Genomic_DNA"/>
</dbReference>
<evidence type="ECO:0000256" key="1">
    <source>
        <dbReference type="ARBA" id="ARBA00004370"/>
    </source>
</evidence>
<evidence type="ECO:0000313" key="7">
    <source>
        <dbReference type="Proteomes" id="UP000198519"/>
    </source>
</evidence>
<dbReference type="STRING" id="488535.SAMN04487963_2282"/>
<dbReference type="Proteomes" id="UP000198519">
    <property type="component" value="Unassembled WGS sequence"/>
</dbReference>
<evidence type="ECO:0000313" key="6">
    <source>
        <dbReference type="EMBL" id="SFM37139.1"/>
    </source>
</evidence>
<proteinExistence type="predicted"/>
<evidence type="ECO:0000256" key="3">
    <source>
        <dbReference type="ARBA" id="ARBA00022989"/>
    </source>
</evidence>
<keyword evidence="7" id="KW-1185">Reference proteome</keyword>
<feature type="transmembrane region" description="Helical" evidence="5">
    <location>
        <begin position="119"/>
        <end position="137"/>
    </location>
</feature>
<protein>
    <recommendedName>
        <fullName evidence="8">MAPEG family protein</fullName>
    </recommendedName>
</protein>
<gene>
    <name evidence="6" type="ORF">SAMN04487963_2282</name>
</gene>
<feature type="transmembrane region" description="Helical" evidence="5">
    <location>
        <begin position="73"/>
        <end position="99"/>
    </location>
</feature>